<reference evidence="2" key="2">
    <citation type="submission" date="2018-04" db="EMBL/GenBank/DDBJ databases">
        <title>OnivRS2 (Oryza nivara Reference Sequence Version 2).</title>
        <authorList>
            <person name="Zhang J."/>
            <person name="Kudrna D."/>
            <person name="Lee S."/>
            <person name="Talag J."/>
            <person name="Rajasekar S."/>
            <person name="Welchert J."/>
            <person name="Hsing Y.-I."/>
            <person name="Wing R.A."/>
        </authorList>
    </citation>
    <scope>NUCLEOTIDE SEQUENCE [LARGE SCALE GENOMIC DNA]</scope>
    <source>
        <strain evidence="2">SL10</strain>
    </source>
</reference>
<reference evidence="2" key="1">
    <citation type="submission" date="2015-04" db="UniProtKB">
        <authorList>
            <consortium name="EnsemblPlants"/>
        </authorList>
    </citation>
    <scope>IDENTIFICATION</scope>
    <source>
        <strain evidence="2">SL10</strain>
    </source>
</reference>
<accession>A0A0E0GKU5</accession>
<feature type="compositionally biased region" description="Basic and acidic residues" evidence="1">
    <location>
        <begin position="142"/>
        <end position="156"/>
    </location>
</feature>
<proteinExistence type="predicted"/>
<sequence>MSVTQVREKSTPDVNCLHRAHGDMGMSAKSARARMLDPDDIVVMFSRAGGQITADGGVSAAQRALRRAGKKRERGRRGGRRQRRGKAAGAREGDRGGRPDRPRRRERRPAAASPHPEPWRVRGRAATLLWPATPPPRRHAPPRRDTGGGCRGERPGWMRMPMGALGEGSTASRRMGRPPMLRRALVRRRRRFTCLWNAPRNPLRNARLSNQRIASGVRSFGGTVCLRPSSSS</sequence>
<dbReference type="AlphaFoldDB" id="A0A0E0GKU5"/>
<dbReference type="EnsemblPlants" id="ONIVA03G14130.1">
    <property type="protein sequence ID" value="ONIVA03G14130.1"/>
    <property type="gene ID" value="ONIVA03G14130"/>
</dbReference>
<dbReference type="Gramene" id="ONIVA03G14130.1">
    <property type="protein sequence ID" value="ONIVA03G14130.1"/>
    <property type="gene ID" value="ONIVA03G14130"/>
</dbReference>
<evidence type="ECO:0000313" key="2">
    <source>
        <dbReference type="EnsemblPlants" id="ONIVA03G14130.1"/>
    </source>
</evidence>
<feature type="compositionally biased region" description="Basic residues" evidence="1">
    <location>
        <begin position="66"/>
        <end position="86"/>
    </location>
</feature>
<feature type="compositionally biased region" description="Basic and acidic residues" evidence="1">
    <location>
        <begin position="89"/>
        <end position="100"/>
    </location>
</feature>
<protein>
    <submittedName>
        <fullName evidence="2">Uncharacterized protein</fullName>
    </submittedName>
</protein>
<organism evidence="2">
    <name type="scientific">Oryza nivara</name>
    <name type="common">Indian wild rice</name>
    <name type="synonym">Oryza sativa f. spontanea</name>
    <dbReference type="NCBI Taxonomy" id="4536"/>
    <lineage>
        <taxon>Eukaryota</taxon>
        <taxon>Viridiplantae</taxon>
        <taxon>Streptophyta</taxon>
        <taxon>Embryophyta</taxon>
        <taxon>Tracheophyta</taxon>
        <taxon>Spermatophyta</taxon>
        <taxon>Magnoliopsida</taxon>
        <taxon>Liliopsida</taxon>
        <taxon>Poales</taxon>
        <taxon>Poaceae</taxon>
        <taxon>BOP clade</taxon>
        <taxon>Oryzoideae</taxon>
        <taxon>Oryzeae</taxon>
        <taxon>Oryzinae</taxon>
        <taxon>Oryza</taxon>
    </lineage>
</organism>
<name>A0A0E0GKU5_ORYNI</name>
<feature type="region of interest" description="Disordered" evidence="1">
    <location>
        <begin position="66"/>
        <end position="176"/>
    </location>
</feature>
<evidence type="ECO:0000313" key="3">
    <source>
        <dbReference type="Proteomes" id="UP000006591"/>
    </source>
</evidence>
<dbReference type="Proteomes" id="UP000006591">
    <property type="component" value="Chromosome 3"/>
</dbReference>
<dbReference type="HOGENOM" id="CLU_1196518_0_0_1"/>
<evidence type="ECO:0000256" key="1">
    <source>
        <dbReference type="SAM" id="MobiDB-lite"/>
    </source>
</evidence>
<keyword evidence="3" id="KW-1185">Reference proteome</keyword>